<feature type="region of interest" description="Disordered" evidence="1">
    <location>
        <begin position="1"/>
        <end position="20"/>
    </location>
</feature>
<sequence>MTRNQACGERKGKSQTGLSAPTLTSMESFSLMLVMATLRFTLMDGKLQKLN</sequence>
<accession>A0A0A9F389</accession>
<organism evidence="2">
    <name type="scientific">Arundo donax</name>
    <name type="common">Giant reed</name>
    <name type="synonym">Donax arundinaceus</name>
    <dbReference type="NCBI Taxonomy" id="35708"/>
    <lineage>
        <taxon>Eukaryota</taxon>
        <taxon>Viridiplantae</taxon>
        <taxon>Streptophyta</taxon>
        <taxon>Embryophyta</taxon>
        <taxon>Tracheophyta</taxon>
        <taxon>Spermatophyta</taxon>
        <taxon>Magnoliopsida</taxon>
        <taxon>Liliopsida</taxon>
        <taxon>Poales</taxon>
        <taxon>Poaceae</taxon>
        <taxon>PACMAD clade</taxon>
        <taxon>Arundinoideae</taxon>
        <taxon>Arundineae</taxon>
        <taxon>Arundo</taxon>
    </lineage>
</organism>
<proteinExistence type="predicted"/>
<protein>
    <submittedName>
        <fullName evidence="2">Uncharacterized protein</fullName>
    </submittedName>
</protein>
<evidence type="ECO:0000256" key="1">
    <source>
        <dbReference type="SAM" id="MobiDB-lite"/>
    </source>
</evidence>
<reference evidence="2" key="2">
    <citation type="journal article" date="2015" name="Data Brief">
        <title>Shoot transcriptome of the giant reed, Arundo donax.</title>
        <authorList>
            <person name="Barrero R.A."/>
            <person name="Guerrero F.D."/>
            <person name="Moolhuijzen P."/>
            <person name="Goolsby J.A."/>
            <person name="Tidwell J."/>
            <person name="Bellgard S.E."/>
            <person name="Bellgard M.I."/>
        </authorList>
    </citation>
    <scope>NUCLEOTIDE SEQUENCE</scope>
    <source>
        <tissue evidence="2">Shoot tissue taken approximately 20 cm above the soil surface</tissue>
    </source>
</reference>
<reference evidence="2" key="1">
    <citation type="submission" date="2014-09" db="EMBL/GenBank/DDBJ databases">
        <authorList>
            <person name="Magalhaes I.L.F."/>
            <person name="Oliveira U."/>
            <person name="Santos F.R."/>
            <person name="Vidigal T.H.D.A."/>
            <person name="Brescovit A.D."/>
            <person name="Santos A.J."/>
        </authorList>
    </citation>
    <scope>NUCLEOTIDE SEQUENCE</scope>
    <source>
        <tissue evidence="2">Shoot tissue taken approximately 20 cm above the soil surface</tissue>
    </source>
</reference>
<dbReference type="AlphaFoldDB" id="A0A0A9F389"/>
<evidence type="ECO:0000313" key="2">
    <source>
        <dbReference type="EMBL" id="JAE04586.1"/>
    </source>
</evidence>
<name>A0A0A9F389_ARUDO</name>
<dbReference type="EMBL" id="GBRH01193310">
    <property type="protein sequence ID" value="JAE04586.1"/>
    <property type="molecule type" value="Transcribed_RNA"/>
</dbReference>